<name>A0A1I2DW80_9BACT</name>
<evidence type="ECO:0000256" key="4">
    <source>
        <dbReference type="RuleBase" id="RU000675"/>
    </source>
</evidence>
<evidence type="ECO:0000313" key="7">
    <source>
        <dbReference type="EMBL" id="SFE84894.1"/>
    </source>
</evidence>
<dbReference type="AlphaFoldDB" id="A0A1I2DW80"/>
<dbReference type="InParanoid" id="A0A1I2DW80"/>
<evidence type="ECO:0000256" key="3">
    <source>
        <dbReference type="ARBA" id="ARBA00023295"/>
    </source>
</evidence>
<dbReference type="EMBL" id="FONA01000020">
    <property type="protein sequence ID" value="SFE84894.1"/>
    <property type="molecule type" value="Genomic_DNA"/>
</dbReference>
<dbReference type="OrthoDB" id="703126at2"/>
<dbReference type="PROSITE" id="PS01182">
    <property type="entry name" value="GLYCOSYL_HYDROL_F35"/>
    <property type="match status" value="1"/>
</dbReference>
<dbReference type="eggNOG" id="COG1874">
    <property type="taxonomic scope" value="Bacteria"/>
</dbReference>
<dbReference type="InterPro" id="IPR031330">
    <property type="entry name" value="Gly_Hdrlase_35_cat"/>
</dbReference>
<dbReference type="Pfam" id="PF01301">
    <property type="entry name" value="Glyco_hydro_35"/>
    <property type="match status" value="1"/>
</dbReference>
<evidence type="ECO:0000259" key="6">
    <source>
        <dbReference type="Pfam" id="PF01301"/>
    </source>
</evidence>
<accession>A0A1I2DW80</accession>
<dbReference type="InterPro" id="IPR017853">
    <property type="entry name" value="GH"/>
</dbReference>
<comment type="similarity">
    <text evidence="1 5">Belongs to the glycosyl hydrolase 35 family.</text>
</comment>
<dbReference type="GO" id="GO:0005975">
    <property type="term" value="P:carbohydrate metabolic process"/>
    <property type="evidence" value="ECO:0007669"/>
    <property type="project" value="InterPro"/>
</dbReference>
<feature type="domain" description="Glycoside hydrolase 35 catalytic" evidence="6">
    <location>
        <begin position="57"/>
        <end position="400"/>
    </location>
</feature>
<evidence type="ECO:0000313" key="8">
    <source>
        <dbReference type="Proteomes" id="UP000181976"/>
    </source>
</evidence>
<sequence length="934" mass="106666">MIRFFILVFLSGMGMSLSGQKYYLDASKISDQVMGGHLKMGNSGEADRKIEVNNRYLTLGGKPIIPVMGEMHYSRIERDRWEDVILKMKANGINIIASYVFWNHHEELEGQFDWTGNKDLRSFLKLVQKHGLWVYPRIGPWCHGEVRNGGTPDWILDKNYLTDRSNHPVYQAYVDRWYQQVARQMGGLYYKDGGPIVGIQLENEYWRGKGGEAHILWLKETARKYGMDVPLYTITGWRNTSLPQDEVIPLWGGYPAVPWATHIQTITENLNYIFDAPVNMENIGNEETPSNGYQPDYSRYPYFTCEIGVGNQLSYHRRPVIGPLDGLAIATIKTGSGSNMLGYYVFAGGSNPSGILNTLQEEQYYTGYWNEYPKVSYDFQAAIRETGELAPSYHQVKKLHYFLNAFGHRLAPLSPVIPAGNSDMEALQYAIRSDGRAGFLFGVNYYRGIPKPVQKNVQFHIRLKNEALIFPGRPVNIEDSTIFIWPFNFKMDNVLLKYATAQPVGKFRRADERVWIFFQNNSIIPELAFDESTVKEISTQWGKMDKRNGMLVVKDFQPGKKHWIDVRDYSDNRIKIMVLSHAEADQMWVLNSRGRSHFFLSDANLYLDQNRLHVFDTDTCFQVLGLNSDMQPLSSGKGRVKPVSEGLFNGFRICVPGKELKVNYQCEDIFDRSDWLKATPNDFSGKKHLYHKIFIKEFALMNSSSVQSAVMKLFTDVPLRLNVNNRWVSQRVDTSMVNFIDLCGYVQNGENVLMLDVPYVAGDGALAARLDVEYFNGDKIEIVTDGSWLTTTDYRIPVPGRPIRGLKAPELTKPRSVEMDRAGRPVTYCLTIPEDYNDKLANTFLRIRYAGDRAEARIGHRLVADNFNNGTPWSISLRKLGSLPETEPLVITIEPLASGGKIYFEKPLLEGHKGVAQLLSVDLEREFNYDFELK</sequence>
<keyword evidence="2 4" id="KW-0378">Hydrolase</keyword>
<keyword evidence="8" id="KW-1185">Reference proteome</keyword>
<dbReference type="STRING" id="385682.SAMN05444380_12056"/>
<proteinExistence type="inferred from homology"/>
<keyword evidence="3 4" id="KW-0326">Glycosidase</keyword>
<dbReference type="EC" id="3.2.1.23" evidence="4"/>
<dbReference type="SUPFAM" id="SSF51445">
    <property type="entry name" value="(Trans)glycosidases"/>
    <property type="match status" value="1"/>
</dbReference>
<evidence type="ECO:0000256" key="1">
    <source>
        <dbReference type="ARBA" id="ARBA00009809"/>
    </source>
</evidence>
<dbReference type="PANTHER" id="PTHR23421">
    <property type="entry name" value="BETA-GALACTOSIDASE RELATED"/>
    <property type="match status" value="1"/>
</dbReference>
<gene>
    <name evidence="7" type="ORF">SAMN05444380_12056</name>
</gene>
<protein>
    <recommendedName>
        <fullName evidence="4">Beta-galactosidase</fullName>
        <ecNumber evidence="4">3.2.1.23</ecNumber>
    </recommendedName>
</protein>
<dbReference type="Gene3D" id="3.20.20.80">
    <property type="entry name" value="Glycosidases"/>
    <property type="match status" value="1"/>
</dbReference>
<dbReference type="GO" id="GO:0004565">
    <property type="term" value="F:beta-galactosidase activity"/>
    <property type="evidence" value="ECO:0007669"/>
    <property type="project" value="UniProtKB-EC"/>
</dbReference>
<dbReference type="PRINTS" id="PR00742">
    <property type="entry name" value="GLHYDRLASE35"/>
</dbReference>
<dbReference type="RefSeq" id="WP_157998096.1">
    <property type="nucleotide sequence ID" value="NZ_AFSL01000012.1"/>
</dbReference>
<comment type="catalytic activity">
    <reaction evidence="4">
        <text>Hydrolysis of terminal non-reducing beta-D-galactose residues in beta-D-galactosides.</text>
        <dbReference type="EC" id="3.2.1.23"/>
    </reaction>
</comment>
<evidence type="ECO:0000256" key="5">
    <source>
        <dbReference type="RuleBase" id="RU003679"/>
    </source>
</evidence>
<dbReference type="InterPro" id="IPR001944">
    <property type="entry name" value="Glycoside_Hdrlase_35"/>
</dbReference>
<dbReference type="Proteomes" id="UP000181976">
    <property type="component" value="Unassembled WGS sequence"/>
</dbReference>
<organism evidence="7 8">
    <name type="scientific">Thermophagus xiamenensis</name>
    <dbReference type="NCBI Taxonomy" id="385682"/>
    <lineage>
        <taxon>Bacteria</taxon>
        <taxon>Pseudomonadati</taxon>
        <taxon>Bacteroidota</taxon>
        <taxon>Bacteroidia</taxon>
        <taxon>Marinilabiliales</taxon>
        <taxon>Marinilabiliaceae</taxon>
        <taxon>Thermophagus</taxon>
    </lineage>
</organism>
<reference evidence="7 8" key="1">
    <citation type="submission" date="2016-10" db="EMBL/GenBank/DDBJ databases">
        <authorList>
            <person name="de Groot N.N."/>
        </authorList>
    </citation>
    <scope>NUCLEOTIDE SEQUENCE [LARGE SCALE GENOMIC DNA]</scope>
    <source>
        <strain evidence="7 8">DSM 19012</strain>
    </source>
</reference>
<dbReference type="InterPro" id="IPR019801">
    <property type="entry name" value="Glyco_hydro_35_CS"/>
</dbReference>
<evidence type="ECO:0000256" key="2">
    <source>
        <dbReference type="ARBA" id="ARBA00022801"/>
    </source>
</evidence>
<dbReference type="Gene3D" id="2.60.120.260">
    <property type="entry name" value="Galactose-binding domain-like"/>
    <property type="match status" value="1"/>
</dbReference>